<evidence type="ECO:0000259" key="2">
    <source>
        <dbReference type="PROSITE" id="PS50887"/>
    </source>
</evidence>
<dbReference type="Gene3D" id="3.30.70.270">
    <property type="match status" value="1"/>
</dbReference>
<dbReference type="PANTHER" id="PTHR33121:SF71">
    <property type="entry name" value="OXYGEN SENSOR PROTEIN DOSP"/>
    <property type="match status" value="1"/>
</dbReference>
<organism evidence="3 4">
    <name type="scientific">Lactobacillus equicursoris</name>
    <dbReference type="NCBI Taxonomy" id="420645"/>
    <lineage>
        <taxon>Bacteria</taxon>
        <taxon>Bacillati</taxon>
        <taxon>Bacillota</taxon>
        <taxon>Bacilli</taxon>
        <taxon>Lactobacillales</taxon>
        <taxon>Lactobacillaceae</taxon>
        <taxon>Lactobacillus</taxon>
    </lineage>
</organism>
<dbReference type="PROSITE" id="PS50883">
    <property type="entry name" value="EAL"/>
    <property type="match status" value="1"/>
</dbReference>
<feature type="domain" description="GGDEF" evidence="2">
    <location>
        <begin position="187"/>
        <end position="310"/>
    </location>
</feature>
<dbReference type="Proteomes" id="UP000452141">
    <property type="component" value="Unassembled WGS sequence"/>
</dbReference>
<dbReference type="PROSITE" id="PS50887">
    <property type="entry name" value="GGDEF"/>
    <property type="match status" value="1"/>
</dbReference>
<dbReference type="InterPro" id="IPR035919">
    <property type="entry name" value="EAL_sf"/>
</dbReference>
<sequence length="576" mass="65747">MHKYHFSKEIRQTLEGLPIPIAFYQFLDHRVVPLLLSQGFLDFFGFKEMAEGIDIMTNDMYRDTHPDDVARVADIAYRFAMKDGVYNAVYRTKNVGQDGYHLIHSTGKHMFMEDGSQITMVVYMDESSLANDVSVASQELNRYLKENVQLEGWIRRNQYDDLTGLPNMGYFIMLAEAGSKRLRQNGEEPVILFIDYNNLKYYNHTFGLASGNELLLGLATALRGIFGSEYTGRFDSDHFAVYTTKKDLEAKLGKLFSQVSSLNHGNSLSVRVGIVPLDQDKKVSIACDEARIAANSVKDRSKSGFAHFTKDLEEKTAMKEYILARFREALKEHWIKAYYQPIVDAKTGKVTDEEALARWIDPNYGMITPDNFIPVLEDEGLLYLLDLYMVDQAIEFLKKKQSLGIKQLPISINLSEKDFMAGPIIVEINKRLNQAGISKKLFTIEITERSIGRNPELLKEIMNELHANGYEVWLDDFGSDYSSLNIIGDYVFDLIKIDLKFLKSFDTNPRSRLILEGIIGFTKKFQIPTVNEGVETEEEADFLRQCGTSKFQGYLYSRPLPGEELLAKYQQGVLEC</sequence>
<name>A0A844FK22_9LACO</name>
<comment type="caution">
    <text evidence="3">The sequence shown here is derived from an EMBL/GenBank/DDBJ whole genome shotgun (WGS) entry which is preliminary data.</text>
</comment>
<feature type="domain" description="EAL" evidence="1">
    <location>
        <begin position="319"/>
        <end position="573"/>
    </location>
</feature>
<dbReference type="GO" id="GO:0071111">
    <property type="term" value="F:cyclic-guanylate-specific phosphodiesterase activity"/>
    <property type="evidence" value="ECO:0007669"/>
    <property type="project" value="InterPro"/>
</dbReference>
<dbReference type="InterPro" id="IPR043128">
    <property type="entry name" value="Rev_trsase/Diguanyl_cyclase"/>
</dbReference>
<accession>A0A844FK22</accession>
<dbReference type="InterPro" id="IPR050706">
    <property type="entry name" value="Cyclic-di-GMP_PDE-like"/>
</dbReference>
<dbReference type="SMART" id="SM00267">
    <property type="entry name" value="GGDEF"/>
    <property type="match status" value="1"/>
</dbReference>
<dbReference type="AlphaFoldDB" id="A0A844FK22"/>
<dbReference type="InterPro" id="IPR001633">
    <property type="entry name" value="EAL_dom"/>
</dbReference>
<dbReference type="RefSeq" id="WP_154486132.1">
    <property type="nucleotide sequence ID" value="NZ_VUMW01000001.1"/>
</dbReference>
<reference evidence="3 4" key="1">
    <citation type="submission" date="2019-08" db="EMBL/GenBank/DDBJ databases">
        <title>In-depth cultivation of the pig gut microbiome towards novel bacterial diversity and tailored functional studies.</title>
        <authorList>
            <person name="Wylensek D."/>
            <person name="Hitch T.C.A."/>
            <person name="Clavel T."/>
        </authorList>
    </citation>
    <scope>NUCLEOTIDE SEQUENCE [LARGE SCALE GENOMIC DNA]</scope>
    <source>
        <strain evidence="3 4">WCA-470BD-2E</strain>
    </source>
</reference>
<dbReference type="CDD" id="cd01948">
    <property type="entry name" value="EAL"/>
    <property type="match status" value="1"/>
</dbReference>
<dbReference type="EMBL" id="VUMW01000001">
    <property type="protein sequence ID" value="MST78904.1"/>
    <property type="molecule type" value="Genomic_DNA"/>
</dbReference>
<evidence type="ECO:0000259" key="1">
    <source>
        <dbReference type="PROSITE" id="PS50883"/>
    </source>
</evidence>
<dbReference type="NCBIfam" id="TIGR00254">
    <property type="entry name" value="GGDEF"/>
    <property type="match status" value="1"/>
</dbReference>
<dbReference type="Pfam" id="PF00563">
    <property type="entry name" value="EAL"/>
    <property type="match status" value="1"/>
</dbReference>
<evidence type="ECO:0000313" key="3">
    <source>
        <dbReference type="EMBL" id="MST78904.1"/>
    </source>
</evidence>
<evidence type="ECO:0000313" key="4">
    <source>
        <dbReference type="Proteomes" id="UP000452141"/>
    </source>
</evidence>
<dbReference type="Pfam" id="PF00990">
    <property type="entry name" value="GGDEF"/>
    <property type="match status" value="1"/>
</dbReference>
<dbReference type="SUPFAM" id="SSF141868">
    <property type="entry name" value="EAL domain-like"/>
    <property type="match status" value="1"/>
</dbReference>
<dbReference type="PANTHER" id="PTHR33121">
    <property type="entry name" value="CYCLIC DI-GMP PHOSPHODIESTERASE PDEF"/>
    <property type="match status" value="1"/>
</dbReference>
<gene>
    <name evidence="3" type="ORF">FYJ61_00060</name>
</gene>
<dbReference type="InterPro" id="IPR029787">
    <property type="entry name" value="Nucleotide_cyclase"/>
</dbReference>
<dbReference type="InterPro" id="IPR000160">
    <property type="entry name" value="GGDEF_dom"/>
</dbReference>
<dbReference type="SUPFAM" id="SSF55073">
    <property type="entry name" value="Nucleotide cyclase"/>
    <property type="match status" value="1"/>
</dbReference>
<dbReference type="Gene3D" id="3.20.20.450">
    <property type="entry name" value="EAL domain"/>
    <property type="match status" value="1"/>
</dbReference>
<proteinExistence type="predicted"/>
<dbReference type="SMART" id="SM00052">
    <property type="entry name" value="EAL"/>
    <property type="match status" value="1"/>
</dbReference>
<protein>
    <submittedName>
        <fullName evidence="3">EAL domain-containing protein</fullName>
    </submittedName>
</protein>